<evidence type="ECO:0000256" key="1">
    <source>
        <dbReference type="SAM" id="MobiDB-lite"/>
    </source>
</evidence>
<dbReference type="Pfam" id="PF05795">
    <property type="entry name" value="Plasmodium_Vir"/>
    <property type="match status" value="1"/>
</dbReference>
<evidence type="ECO:0000313" key="3">
    <source>
        <dbReference type="EMBL" id="SCA60116.1"/>
    </source>
</evidence>
<keyword evidence="2" id="KW-0472">Membrane</keyword>
<dbReference type="AlphaFoldDB" id="A0A1G4EA85"/>
<protein>
    <submittedName>
        <fullName evidence="3">Vir protein, putative</fullName>
    </submittedName>
</protein>
<dbReference type="VEuPathDB" id="PlasmoDB:PVPAM_000021900"/>
<feature type="region of interest" description="Disordered" evidence="1">
    <location>
        <begin position="221"/>
        <end position="273"/>
    </location>
</feature>
<dbReference type="InterPro" id="IPR008780">
    <property type="entry name" value="Plasmodium_Vir"/>
</dbReference>
<dbReference type="EMBL" id="FLYH01000211">
    <property type="protein sequence ID" value="SCA60116.1"/>
    <property type="molecule type" value="Genomic_DNA"/>
</dbReference>
<keyword evidence="2" id="KW-0812">Transmembrane</keyword>
<name>A0A1G4EA85_PLAVI</name>
<dbReference type="VEuPathDB" id="PlasmoDB:PVW1_100008400"/>
<evidence type="ECO:0000313" key="4">
    <source>
        <dbReference type="Proteomes" id="UP000196402"/>
    </source>
</evidence>
<dbReference type="Proteomes" id="UP000196402">
    <property type="component" value="Unassembled WGS sequence"/>
</dbReference>
<feature type="transmembrane region" description="Helical" evidence="2">
    <location>
        <begin position="278"/>
        <end position="298"/>
    </location>
</feature>
<proteinExistence type="predicted"/>
<organism evidence="3 4">
    <name type="scientific">Plasmodium vivax</name>
    <name type="common">malaria parasite P. vivax</name>
    <dbReference type="NCBI Taxonomy" id="5855"/>
    <lineage>
        <taxon>Eukaryota</taxon>
        <taxon>Sar</taxon>
        <taxon>Alveolata</taxon>
        <taxon>Apicomplexa</taxon>
        <taxon>Aconoidasida</taxon>
        <taxon>Haemosporida</taxon>
        <taxon>Plasmodiidae</taxon>
        <taxon>Plasmodium</taxon>
        <taxon>Plasmodium (Plasmodium)</taxon>
    </lineage>
</organism>
<dbReference type="VEuPathDB" id="PlasmoDB:PVP01_0011090"/>
<feature type="compositionally biased region" description="Polar residues" evidence="1">
    <location>
        <begin position="259"/>
        <end position="268"/>
    </location>
</feature>
<dbReference type="VEuPathDB" id="PlasmoDB:PVX_148260"/>
<keyword evidence="2" id="KW-1133">Transmembrane helix</keyword>
<gene>
    <name evidence="3" type="ORF">PVT01_000074400</name>
</gene>
<feature type="compositionally biased region" description="Basic and acidic residues" evidence="1">
    <location>
        <begin position="236"/>
        <end position="247"/>
    </location>
</feature>
<sequence>MAEDYTFFKDCYYFINDEKNALTIRLFNYYAQNCNKMHDWEQDYTNICIKFKQIINFMNGKLSIANFYLDNSYKTYMNFWLNYQLGHLNNSKFTAESFYKIIEEHDPEFFKYNFKITAHNISKNELEDMESLYKLYKVYYDIKTMNPVITDVCNTKENECFSLYTNLIRTCTPGVENNFCKALLHFKDVYNKLKSEQICLSKELPGLSQSQELQQLAQELPGLPQPQDSPGLPSQDQEKIPSERLDTDSQQTQDQVQSEGSEPISSVPTELPPEKNKMIGFAGSILGSSTVLFSIYLFTPLGSWFRRKIQRKNANVVDLKEESHKLLDITDRQYQNYDKMKYGISYESFAGS</sequence>
<reference evidence="3 4" key="1">
    <citation type="submission" date="2016-07" db="EMBL/GenBank/DDBJ databases">
        <authorList>
            <consortium name="Pathogen Informatics"/>
        </authorList>
    </citation>
    <scope>NUCLEOTIDE SEQUENCE [LARGE SCALE GENOMIC DNA]</scope>
</reference>
<accession>A0A1G4EA85</accession>
<feature type="compositionally biased region" description="Low complexity" evidence="1">
    <location>
        <begin position="248"/>
        <end position="258"/>
    </location>
</feature>
<evidence type="ECO:0000256" key="2">
    <source>
        <dbReference type="SAM" id="Phobius"/>
    </source>
</evidence>